<comment type="subcellular location">
    <subcellularLocation>
        <location evidence="2">Nucleus</location>
    </subcellularLocation>
</comment>
<evidence type="ECO:0000256" key="16">
    <source>
        <dbReference type="ARBA" id="ARBA00023004"/>
    </source>
</evidence>
<protein>
    <recommendedName>
        <fullName evidence="5">DNA replication ATP-dependent helicase/nuclease DNA2</fullName>
        <ecNumber evidence="4">3.6.4.12</ecNumber>
    </recommendedName>
</protein>
<feature type="region of interest" description="Disordered" evidence="23">
    <location>
        <begin position="1735"/>
        <end position="1794"/>
    </location>
</feature>
<evidence type="ECO:0000259" key="26">
    <source>
        <dbReference type="Pfam" id="PF13087"/>
    </source>
</evidence>
<dbReference type="InterPro" id="IPR011604">
    <property type="entry name" value="PDDEXK-like_dom_sf"/>
</dbReference>
<feature type="region of interest" description="Disordered" evidence="23">
    <location>
        <begin position="465"/>
        <end position="543"/>
    </location>
</feature>
<keyword evidence="17" id="KW-0411">Iron-sulfur</keyword>
<sequence length="1794" mass="199169">MVKNKLRPAEGNYRIDLFMKQPVQVAQNNTPEDDNASTQSSRDDIQQYQRHRFSANEDSSIENHSILPQLLREKSASLREDSLRPLAELSSFDSNTIFPSPPQPAQVLHSKNDILGNRIHTASPSDSEKPVAAKRAHTTPVRSEPRVFWDASPLQIDPSNPYLSFQLSDSETPQKYKNNGDISKSKKDGSSAMGDTKTVVITDNDRDLLRMNNPVKDLFSKFNSRVSPAYKSPLKNRLSQSPTRPGSAGINKRKGLSRHATSPAILRSHRTSDANTKQTNQEKLARIMSLAGRLDLSTGRYNNQDEEDYPPEKKRISERGVRFLSTGTSLVEKDDTVKKIEEQEVKNLDNMASDTDYMEIDEPLPRANFIPVTPISVKTAAKVKLLNEDALFSPSKPTEPTKNNIKEFNDNNNNNNDYKNDNSHTNETTNTTSNNCNANEEDDDGFSSWDDDDLSRVLSDMEQEMKDSVDSQMNSGTSNGSFVSLSTTTPLSSDAKPTSFVGTSTSAFKTSAPHSDSKQSTFSKSALVDAPGRTPSNSSTKGALASLSSNMAQANVNRASPPISATSNRRTPAQSTETPQTVSPELDDFFNDSDLDIDFSSSLEDGSPPKGRTNQRDGSETLVDPAAEKTQKQGSPAAMLGLVEPGFKDFTKSKMQRARTFTEEPISLTTNIKNPMVHRYLVVSVSKETYKPSDGSKPLEEVLLTVVNSQSQELVIRVRENWLDCAPIARDVIHVIGNYFDSKEGNHISEVIIDNDNNLLVVQPDVLIPCTSVSENFFCQRKLVLKSRLRSTIETNIYMTYGSIIHEIFQSCLATNDFSPSFMKSKTEKVVQAFVEDLFICNVEPKDAIKYVLSKMPKIREWGQKFISHRPNPHSFVDEHRSRSRGRLLAVSNIVDVEEEIWSPTYGLQGKIDVTVETCLQDAVREWRFLSPLEIKTSKNTRVVGHRAQTTLYTLLMADRYGIDIKYGVLVYSETGETVRVPGFADEVRDLLIHRNSIARNQARRDVLPDLIDNAYMCRKCERLAACMTFKCVDENASLSSEQVAAMDDPGILSEYLEKVGHVKQGHVDFFKHWNGLLVKEEMEMSSHLKEIWTLTSSAREKIGRSFAGLRVQGPPQEVQVSDVVTRYTYVLERSDPAAGPFTLANSEISSGDPIVVSDENGHVHLTSGLFVSGTRNAITITVNRRLTDSLQKRKGFDEEYNQVFNSRLNARIRLSQRGTGGDDEVDNVPTMLFRVDKDEFRQALSVARNNLVELLLQKGDHSNLRSIVDLAPPRFSELSALPQSVAQKLAHFNPDQFEAIKKVLVAQDYALILGMPGTGKTTTIAALIEILVARGQTVLLASYTHSAVDTILRKIKDSGFGILRLGRPSLVNLDVRHLAIGPGGSGAASPQTIADIEQLYFKPPVVAATCLGTTHWLFKRRRFDYCIVDEASQVTLPTCLGPIRHADRFVLVGDHFQLSPLVKSTEAQAGGLDVSLFKRLNDSHPEAVVHLEHQYRMCEDIMAVSNKLIYGGRLKCGSEAIAKQRLTISNKTAIEACRVPGLCTPETDWLAWVLNESAKVLFLNTDRLPALETSDGERTQNPREADVVQLVVEALCQSGVAETAIGVLSVYRAQLRLLTARLRARTGVEVLTADRSQGRDKDCIVISLVRSNSHAAVGDLLRDWRRLNVSFTRAKSKLIIVGSRNTLEGVGILRAFLDLVDDRGWAYELPPAAENVYRGLAPAAENASQGINKRLHVQSSPPPPRSAKRAAPHRVAALPRATTRKLGVVNDLFAELSHPQQQQQNQQQQPQQR</sequence>
<evidence type="ECO:0000256" key="13">
    <source>
        <dbReference type="ARBA" id="ARBA00022801"/>
    </source>
</evidence>
<evidence type="ECO:0000313" key="27">
    <source>
        <dbReference type="EMBL" id="CDO54502.1"/>
    </source>
</evidence>
<evidence type="ECO:0000259" key="25">
    <source>
        <dbReference type="Pfam" id="PF13086"/>
    </source>
</evidence>
<dbReference type="Pfam" id="PF08696">
    <property type="entry name" value="Dna2"/>
    <property type="match status" value="1"/>
</dbReference>
<dbReference type="GO" id="GO:0004519">
    <property type="term" value="F:endonuclease activity"/>
    <property type="evidence" value="ECO:0007669"/>
    <property type="project" value="UniProtKB-KW"/>
</dbReference>
<evidence type="ECO:0000256" key="11">
    <source>
        <dbReference type="ARBA" id="ARBA00022759"/>
    </source>
</evidence>
<keyword evidence="21" id="KW-0511">Multifunctional enzyme</keyword>
<dbReference type="PANTHER" id="PTHR43788">
    <property type="entry name" value="DNA2/NAM7 HELICASE FAMILY MEMBER"/>
    <property type="match status" value="1"/>
</dbReference>
<evidence type="ECO:0000256" key="18">
    <source>
        <dbReference type="ARBA" id="ARBA00023125"/>
    </source>
</evidence>
<proteinExistence type="inferred from homology"/>
<keyword evidence="20" id="KW-0539">Nucleus</keyword>
<dbReference type="Pfam" id="PF13087">
    <property type="entry name" value="AAA_12"/>
    <property type="match status" value="1"/>
</dbReference>
<feature type="domain" description="DNA2/NAM7 helicase helicase" evidence="25">
    <location>
        <begin position="1402"/>
        <end position="1465"/>
    </location>
</feature>
<dbReference type="Gene3D" id="3.90.320.10">
    <property type="match status" value="1"/>
</dbReference>
<organism evidence="27 28">
    <name type="scientific">Geotrichum candidum</name>
    <name type="common">Oospora lactis</name>
    <name type="synonym">Dipodascus geotrichum</name>
    <dbReference type="NCBI Taxonomy" id="1173061"/>
    <lineage>
        <taxon>Eukaryota</taxon>
        <taxon>Fungi</taxon>
        <taxon>Dikarya</taxon>
        <taxon>Ascomycota</taxon>
        <taxon>Saccharomycotina</taxon>
        <taxon>Dipodascomycetes</taxon>
        <taxon>Dipodascales</taxon>
        <taxon>Dipodascaceae</taxon>
        <taxon>Geotrichum</taxon>
    </lineage>
</organism>
<feature type="compositionally biased region" description="Polar residues" evidence="23">
    <location>
        <begin position="470"/>
        <end position="524"/>
    </location>
</feature>
<gene>
    <name evidence="27" type="ORF">BN980_GECA08s00164g</name>
</gene>
<keyword evidence="12" id="KW-0227">DNA damage</keyword>
<feature type="compositionally biased region" description="Polar residues" evidence="23">
    <location>
        <begin position="534"/>
        <end position="543"/>
    </location>
</feature>
<keyword evidence="9" id="KW-0479">Metal-binding</keyword>
<dbReference type="GO" id="GO:0051539">
    <property type="term" value="F:4 iron, 4 sulfur cluster binding"/>
    <property type="evidence" value="ECO:0007669"/>
    <property type="project" value="UniProtKB-KW"/>
</dbReference>
<dbReference type="PANTHER" id="PTHR43788:SF8">
    <property type="entry name" value="DNA-BINDING PROTEIN SMUBP-2"/>
    <property type="match status" value="1"/>
</dbReference>
<dbReference type="GO" id="GO:0016887">
    <property type="term" value="F:ATP hydrolysis activity"/>
    <property type="evidence" value="ECO:0007669"/>
    <property type="project" value="RHEA"/>
</dbReference>
<keyword evidence="10" id="KW-0547">Nucleotide-binding</keyword>
<dbReference type="EC" id="3.6.4.12" evidence="4"/>
<dbReference type="InterPro" id="IPR050534">
    <property type="entry name" value="Coronavir_polyprotein_1ab"/>
</dbReference>
<keyword evidence="16" id="KW-0408">Iron</keyword>
<feature type="region of interest" description="Disordered" evidence="23">
    <location>
        <begin position="171"/>
        <end position="198"/>
    </location>
</feature>
<comment type="similarity">
    <text evidence="3">Belongs to the DNA2/NAM7 helicase family.</text>
</comment>
<dbReference type="InterPro" id="IPR026851">
    <property type="entry name" value="Dna2/JHS1_DEXXQ-box"/>
</dbReference>
<dbReference type="STRING" id="1173061.A0A0J9XAJ8"/>
<accession>A0A0J9XAJ8</accession>
<dbReference type="CDD" id="cd18808">
    <property type="entry name" value="SF1_C_Upf1"/>
    <property type="match status" value="1"/>
</dbReference>
<keyword evidence="7" id="KW-0235">DNA replication</keyword>
<evidence type="ECO:0000256" key="22">
    <source>
        <dbReference type="ARBA" id="ARBA00047995"/>
    </source>
</evidence>
<feature type="domain" description="DNA2/NAM7 helicase-like C-terminal" evidence="26">
    <location>
        <begin position="1473"/>
        <end position="1685"/>
    </location>
</feature>
<evidence type="ECO:0000256" key="3">
    <source>
        <dbReference type="ARBA" id="ARBA00007913"/>
    </source>
</evidence>
<keyword evidence="15" id="KW-0067">ATP-binding</keyword>
<feature type="region of interest" description="Disordered" evidence="23">
    <location>
        <begin position="392"/>
        <end position="452"/>
    </location>
</feature>
<evidence type="ECO:0000256" key="7">
    <source>
        <dbReference type="ARBA" id="ARBA00022705"/>
    </source>
</evidence>
<evidence type="ECO:0000256" key="12">
    <source>
        <dbReference type="ARBA" id="ARBA00022763"/>
    </source>
</evidence>
<evidence type="ECO:0000256" key="14">
    <source>
        <dbReference type="ARBA" id="ARBA00022806"/>
    </source>
</evidence>
<dbReference type="CDD" id="cd22318">
    <property type="entry name" value="DNA2_N-like"/>
    <property type="match status" value="1"/>
</dbReference>
<evidence type="ECO:0000256" key="17">
    <source>
        <dbReference type="ARBA" id="ARBA00023014"/>
    </source>
</evidence>
<evidence type="ECO:0000256" key="2">
    <source>
        <dbReference type="ARBA" id="ARBA00004123"/>
    </source>
</evidence>
<keyword evidence="8" id="KW-0540">Nuclease</keyword>
<evidence type="ECO:0000256" key="9">
    <source>
        <dbReference type="ARBA" id="ARBA00022723"/>
    </source>
</evidence>
<name>A0A0J9XAJ8_GEOCN</name>
<feature type="compositionally biased region" description="Acidic residues" evidence="23">
    <location>
        <begin position="585"/>
        <end position="597"/>
    </location>
</feature>
<evidence type="ECO:0000256" key="19">
    <source>
        <dbReference type="ARBA" id="ARBA00023204"/>
    </source>
</evidence>
<dbReference type="FunFam" id="3.40.50.300:FF:000789">
    <property type="entry name" value="DNA replication ATP-dependent helicase/nuclease DNA2"/>
    <property type="match status" value="1"/>
</dbReference>
<dbReference type="GO" id="GO:0006281">
    <property type="term" value="P:DNA repair"/>
    <property type="evidence" value="ECO:0007669"/>
    <property type="project" value="UniProtKB-KW"/>
</dbReference>
<evidence type="ECO:0000256" key="5">
    <source>
        <dbReference type="ARBA" id="ARBA00021516"/>
    </source>
</evidence>
<dbReference type="EMBL" id="CCBN010000008">
    <property type="protein sequence ID" value="CDO54502.1"/>
    <property type="molecule type" value="Genomic_DNA"/>
</dbReference>
<dbReference type="GO" id="GO:0005634">
    <property type="term" value="C:nucleus"/>
    <property type="evidence" value="ECO:0007669"/>
    <property type="project" value="UniProtKB-SubCell"/>
</dbReference>
<dbReference type="InterPro" id="IPR041677">
    <property type="entry name" value="DNA2/NAM7_AAA_11"/>
</dbReference>
<evidence type="ECO:0000256" key="15">
    <source>
        <dbReference type="ARBA" id="ARBA00022840"/>
    </source>
</evidence>
<keyword evidence="13" id="KW-0378">Hydrolase</keyword>
<feature type="compositionally biased region" description="Polar residues" evidence="23">
    <location>
        <begin position="559"/>
        <end position="583"/>
    </location>
</feature>
<dbReference type="GO" id="GO:0003677">
    <property type="term" value="F:DNA binding"/>
    <property type="evidence" value="ECO:0007669"/>
    <property type="project" value="UniProtKB-KW"/>
</dbReference>
<feature type="region of interest" description="Disordered" evidence="23">
    <location>
        <begin position="230"/>
        <end position="262"/>
    </location>
</feature>
<dbReference type="GO" id="GO:0006260">
    <property type="term" value="P:DNA replication"/>
    <property type="evidence" value="ECO:0007669"/>
    <property type="project" value="UniProtKB-KW"/>
</dbReference>
<dbReference type="GO" id="GO:0017116">
    <property type="term" value="F:single-stranded DNA helicase activity"/>
    <property type="evidence" value="ECO:0007669"/>
    <property type="project" value="InterPro"/>
</dbReference>
<dbReference type="GO" id="GO:0046872">
    <property type="term" value="F:metal ion binding"/>
    <property type="evidence" value="ECO:0007669"/>
    <property type="project" value="UniProtKB-KW"/>
</dbReference>
<dbReference type="Pfam" id="PF13086">
    <property type="entry name" value="AAA_11"/>
    <property type="match status" value="2"/>
</dbReference>
<feature type="compositionally biased region" description="Polar residues" evidence="23">
    <location>
        <begin position="24"/>
        <end position="40"/>
    </location>
</feature>
<feature type="compositionally biased region" description="Low complexity" evidence="23">
    <location>
        <begin position="425"/>
        <end position="438"/>
    </location>
</feature>
<keyword evidence="19" id="KW-0234">DNA repair</keyword>
<evidence type="ECO:0000256" key="20">
    <source>
        <dbReference type="ARBA" id="ARBA00023242"/>
    </source>
</evidence>
<dbReference type="SUPFAM" id="SSF52540">
    <property type="entry name" value="P-loop containing nucleoside triphosphate hydrolases"/>
    <property type="match status" value="1"/>
</dbReference>
<keyword evidence="14 27" id="KW-0347">Helicase</keyword>
<dbReference type="InterPro" id="IPR047187">
    <property type="entry name" value="SF1_C_Upf1"/>
</dbReference>
<evidence type="ECO:0000256" key="1">
    <source>
        <dbReference type="ARBA" id="ARBA00001966"/>
    </source>
</evidence>
<evidence type="ECO:0000256" key="6">
    <source>
        <dbReference type="ARBA" id="ARBA00022485"/>
    </source>
</evidence>
<evidence type="ECO:0000256" key="8">
    <source>
        <dbReference type="ARBA" id="ARBA00022722"/>
    </source>
</evidence>
<evidence type="ECO:0000256" key="10">
    <source>
        <dbReference type="ARBA" id="ARBA00022741"/>
    </source>
</evidence>
<evidence type="ECO:0000256" key="23">
    <source>
        <dbReference type="SAM" id="MobiDB-lite"/>
    </source>
</evidence>
<evidence type="ECO:0000256" key="4">
    <source>
        <dbReference type="ARBA" id="ARBA00012551"/>
    </source>
</evidence>
<dbReference type="OrthoDB" id="6513042at2759"/>
<feature type="domain" description="DNA replication factor Dna2 N-terminal" evidence="24">
    <location>
        <begin position="709"/>
        <end position="917"/>
    </location>
</feature>
<evidence type="ECO:0000313" key="28">
    <source>
        <dbReference type="Proteomes" id="UP000242525"/>
    </source>
</evidence>
<keyword evidence="18" id="KW-0238">DNA-binding</keyword>
<dbReference type="FunFam" id="3.40.50.300:FF:001170">
    <property type="entry name" value="DNA replication helicase Dna2"/>
    <property type="match status" value="1"/>
</dbReference>
<reference evidence="27" key="1">
    <citation type="submission" date="2014-03" db="EMBL/GenBank/DDBJ databases">
        <authorList>
            <person name="Casaregola S."/>
        </authorList>
    </citation>
    <scope>NUCLEOTIDE SEQUENCE [LARGE SCALE GENOMIC DNA]</scope>
    <source>
        <strain evidence="27">CLIB 918</strain>
    </source>
</reference>
<dbReference type="Gene3D" id="3.40.50.300">
    <property type="entry name" value="P-loop containing nucleotide triphosphate hydrolases"/>
    <property type="match status" value="2"/>
</dbReference>
<feature type="domain" description="DNA2/NAM7 helicase helicase" evidence="25">
    <location>
        <begin position="1292"/>
        <end position="1370"/>
    </location>
</feature>
<comment type="cofactor">
    <cofactor evidence="1">
        <name>[4Fe-4S] cluster</name>
        <dbReference type="ChEBI" id="CHEBI:49883"/>
    </cofactor>
</comment>
<comment type="caution">
    <text evidence="27">The sequence shown here is derived from an EMBL/GenBank/DDBJ whole genome shotgun (WGS) entry which is preliminary data.</text>
</comment>
<keyword evidence="6" id="KW-0004">4Fe-4S</keyword>
<dbReference type="CDD" id="cd18041">
    <property type="entry name" value="DEXXQc_DNA2"/>
    <property type="match status" value="1"/>
</dbReference>
<feature type="region of interest" description="Disordered" evidence="23">
    <location>
        <begin position="559"/>
        <end position="636"/>
    </location>
</feature>
<evidence type="ECO:0000256" key="21">
    <source>
        <dbReference type="ARBA" id="ARBA00023268"/>
    </source>
</evidence>
<evidence type="ECO:0000259" key="24">
    <source>
        <dbReference type="Pfam" id="PF08696"/>
    </source>
</evidence>
<dbReference type="InterPro" id="IPR014808">
    <property type="entry name" value="DNA_replication_fac_Dna2_N"/>
</dbReference>
<dbReference type="Proteomes" id="UP000242525">
    <property type="component" value="Unassembled WGS sequence"/>
</dbReference>
<feature type="region of interest" description="Disordered" evidence="23">
    <location>
        <begin position="22"/>
        <end position="61"/>
    </location>
</feature>
<dbReference type="GO" id="GO:0005524">
    <property type="term" value="F:ATP binding"/>
    <property type="evidence" value="ECO:0007669"/>
    <property type="project" value="UniProtKB-KW"/>
</dbReference>
<dbReference type="GO" id="GO:0043139">
    <property type="term" value="F:5'-3' DNA helicase activity"/>
    <property type="evidence" value="ECO:0007669"/>
    <property type="project" value="TreeGrafter"/>
</dbReference>
<feature type="compositionally biased region" description="Low complexity" evidence="23">
    <location>
        <begin position="1780"/>
        <end position="1794"/>
    </location>
</feature>
<keyword evidence="11" id="KW-0255">Endonuclease</keyword>
<feature type="compositionally biased region" description="Acidic residues" evidence="23">
    <location>
        <begin position="439"/>
        <end position="452"/>
    </location>
</feature>
<comment type="catalytic activity">
    <reaction evidence="22">
        <text>ATP + H2O = ADP + phosphate + H(+)</text>
        <dbReference type="Rhea" id="RHEA:13065"/>
        <dbReference type="ChEBI" id="CHEBI:15377"/>
        <dbReference type="ChEBI" id="CHEBI:15378"/>
        <dbReference type="ChEBI" id="CHEBI:30616"/>
        <dbReference type="ChEBI" id="CHEBI:43474"/>
        <dbReference type="ChEBI" id="CHEBI:456216"/>
        <dbReference type="EC" id="3.6.4.12"/>
    </reaction>
</comment>
<dbReference type="InterPro" id="IPR041679">
    <property type="entry name" value="DNA2/NAM7-like_C"/>
</dbReference>
<keyword evidence="28" id="KW-1185">Reference proteome</keyword>
<dbReference type="InterPro" id="IPR027417">
    <property type="entry name" value="P-loop_NTPase"/>
</dbReference>